<dbReference type="PROSITE" id="PS00922">
    <property type="entry name" value="TRANSGLYCOSYLASE"/>
    <property type="match status" value="1"/>
</dbReference>
<evidence type="ECO:0000256" key="6">
    <source>
        <dbReference type="ARBA" id="ARBA00023237"/>
    </source>
</evidence>
<reference evidence="12 13" key="1">
    <citation type="submission" date="2024-09" db="EMBL/GenBank/DDBJ databases">
        <authorList>
            <person name="Sun Q."/>
            <person name="Mori K."/>
        </authorList>
    </citation>
    <scope>NUCLEOTIDE SEQUENCE [LARGE SCALE GENOMIC DNA]</scope>
    <source>
        <strain evidence="12 13">KCTC 23315</strain>
    </source>
</reference>
<dbReference type="InterPro" id="IPR023346">
    <property type="entry name" value="Lysozyme-like_dom_sf"/>
</dbReference>
<accession>A0ABV6BDN4</accession>
<evidence type="ECO:0000313" key="12">
    <source>
        <dbReference type="EMBL" id="MFC0048960.1"/>
    </source>
</evidence>
<evidence type="ECO:0000256" key="8">
    <source>
        <dbReference type="ARBA" id="ARBA00023316"/>
    </source>
</evidence>
<dbReference type="Pfam" id="PF00497">
    <property type="entry name" value="SBP_bac_3"/>
    <property type="match status" value="1"/>
</dbReference>
<evidence type="ECO:0000259" key="11">
    <source>
        <dbReference type="SMART" id="SM00062"/>
    </source>
</evidence>
<dbReference type="PANTHER" id="PTHR35936">
    <property type="entry name" value="MEMBRANE-BOUND LYTIC MUREIN TRANSGLYCOSYLASE F"/>
    <property type="match status" value="1"/>
</dbReference>
<comment type="similarity">
    <text evidence="3">Belongs to the bacterial solute-binding protein 3 family.</text>
</comment>
<evidence type="ECO:0000256" key="10">
    <source>
        <dbReference type="SAM" id="SignalP"/>
    </source>
</evidence>
<dbReference type="GO" id="GO:0016829">
    <property type="term" value="F:lyase activity"/>
    <property type="evidence" value="ECO:0007669"/>
    <property type="project" value="UniProtKB-KW"/>
</dbReference>
<dbReference type="NCBIfam" id="NF008112">
    <property type="entry name" value="PRK10859.1"/>
    <property type="match status" value="1"/>
</dbReference>
<sequence>LSVLLWIVLLTGCSPAPAPMHLHQIYQRDSIRVGILNGPTSYFVGPDGATGYEYELAQALADKLGVKLELVSAFFIDELLVKLSNGDIDLIASGSTISEALQQKYRLAPAYQLADEVLVFGQQTRRPKTLQDLSGPIVVLKGSSQAETLLALKTSEPQLQIELNDTDDPTELLQKVAEGKIAYTLADSHMLAINQRFYPNLGVALTLKRQQPVAWLLPKNNDDSLYSVLIEFFGRSYEGADLLTLEDKYFGHVRRFNYADTLDYIEAIDRTLPRYKNMFEQHAGPLDWRLLAALAYQESRWDPKARSPQGVVGMMMLTVDTANLMKVSSRVDASQSIRGGSRYLQRMLDRLPERIPMPDRLWFALAAYNLGLSHVESARLLTEKDGANADNWAEVKQRLPLLRQRKYYRQTRTGYARGDMAVYYVENIRRYYDTLLWVDERKQAELATQKPTVQKQGKPTAAATASKTAKTATAQKPALKSDSKDKKSEPKRN</sequence>
<protein>
    <submittedName>
        <fullName evidence="12">Membrane-bound lytic murein transglycosylase MltF</fullName>
        <ecNumber evidence="12">4.2.2.-</ecNumber>
    </submittedName>
</protein>
<dbReference type="RefSeq" id="WP_377243955.1">
    <property type="nucleotide sequence ID" value="NZ_JBHLXP010000003.1"/>
</dbReference>
<keyword evidence="13" id="KW-1185">Reference proteome</keyword>
<comment type="caution">
    <text evidence="12">The sequence shown here is derived from an EMBL/GenBank/DDBJ whole genome shotgun (WGS) entry which is preliminary data.</text>
</comment>
<name>A0ABV6BDN4_9GAMM</name>
<keyword evidence="7 12" id="KW-0456">Lyase</keyword>
<keyword evidence="4 10" id="KW-0732">Signal</keyword>
<keyword evidence="6" id="KW-0998">Cell outer membrane</keyword>
<feature type="domain" description="Solute-binding protein family 3/N-terminal" evidence="11">
    <location>
        <begin position="30"/>
        <end position="253"/>
    </location>
</feature>
<feature type="non-terminal residue" evidence="12">
    <location>
        <position position="1"/>
    </location>
</feature>
<feature type="compositionally biased region" description="Low complexity" evidence="9">
    <location>
        <begin position="458"/>
        <end position="478"/>
    </location>
</feature>
<evidence type="ECO:0000256" key="3">
    <source>
        <dbReference type="ARBA" id="ARBA00010333"/>
    </source>
</evidence>
<dbReference type="Gene3D" id="1.10.530.10">
    <property type="match status" value="1"/>
</dbReference>
<dbReference type="InterPro" id="IPR000189">
    <property type="entry name" value="Transglyc_AS"/>
</dbReference>
<dbReference type="SUPFAM" id="SSF53850">
    <property type="entry name" value="Periplasmic binding protein-like II"/>
    <property type="match status" value="1"/>
</dbReference>
<organism evidence="12 13">
    <name type="scientific">Rheinheimera tilapiae</name>
    <dbReference type="NCBI Taxonomy" id="875043"/>
    <lineage>
        <taxon>Bacteria</taxon>
        <taxon>Pseudomonadati</taxon>
        <taxon>Pseudomonadota</taxon>
        <taxon>Gammaproteobacteria</taxon>
        <taxon>Chromatiales</taxon>
        <taxon>Chromatiaceae</taxon>
        <taxon>Rheinheimera</taxon>
    </lineage>
</organism>
<evidence type="ECO:0000256" key="2">
    <source>
        <dbReference type="ARBA" id="ARBA00007734"/>
    </source>
</evidence>
<evidence type="ECO:0000313" key="13">
    <source>
        <dbReference type="Proteomes" id="UP001589813"/>
    </source>
</evidence>
<dbReference type="SMART" id="SM00062">
    <property type="entry name" value="PBPb"/>
    <property type="match status" value="1"/>
</dbReference>
<feature type="region of interest" description="Disordered" evidence="9">
    <location>
        <begin position="446"/>
        <end position="493"/>
    </location>
</feature>
<dbReference type="PANTHER" id="PTHR35936:SF32">
    <property type="entry name" value="MEMBRANE-BOUND LYTIC MUREIN TRANSGLYCOSYLASE F"/>
    <property type="match status" value="1"/>
</dbReference>
<dbReference type="EMBL" id="JBHLXP010000003">
    <property type="protein sequence ID" value="MFC0048960.1"/>
    <property type="molecule type" value="Genomic_DNA"/>
</dbReference>
<proteinExistence type="inferred from homology"/>
<dbReference type="SUPFAM" id="SSF53955">
    <property type="entry name" value="Lysozyme-like"/>
    <property type="match status" value="1"/>
</dbReference>
<dbReference type="Proteomes" id="UP001589813">
    <property type="component" value="Unassembled WGS sequence"/>
</dbReference>
<dbReference type="EC" id="4.2.2.-" evidence="12"/>
<comment type="similarity">
    <text evidence="2">Belongs to the transglycosylase Slt family.</text>
</comment>
<evidence type="ECO:0000256" key="4">
    <source>
        <dbReference type="ARBA" id="ARBA00022729"/>
    </source>
</evidence>
<keyword evidence="5" id="KW-0472">Membrane</keyword>
<dbReference type="HAMAP" id="MF_02016">
    <property type="entry name" value="MltF"/>
    <property type="match status" value="1"/>
</dbReference>
<dbReference type="InterPro" id="IPR008258">
    <property type="entry name" value="Transglycosylase_SLT_dom_1"/>
</dbReference>
<feature type="chain" id="PRO_5047302320" evidence="10">
    <location>
        <begin position="19"/>
        <end position="493"/>
    </location>
</feature>
<dbReference type="CDD" id="cd01009">
    <property type="entry name" value="PBP2_YfhD_N"/>
    <property type="match status" value="1"/>
</dbReference>
<dbReference type="InterPro" id="IPR001638">
    <property type="entry name" value="Solute-binding_3/MltF_N"/>
</dbReference>
<dbReference type="Gene3D" id="3.40.190.10">
    <property type="entry name" value="Periplasmic binding protein-like II"/>
    <property type="match status" value="2"/>
</dbReference>
<evidence type="ECO:0000256" key="7">
    <source>
        <dbReference type="ARBA" id="ARBA00023239"/>
    </source>
</evidence>
<evidence type="ECO:0000256" key="9">
    <source>
        <dbReference type="SAM" id="MobiDB-lite"/>
    </source>
</evidence>
<dbReference type="Pfam" id="PF01464">
    <property type="entry name" value="SLT"/>
    <property type="match status" value="1"/>
</dbReference>
<feature type="signal peptide" evidence="10">
    <location>
        <begin position="1"/>
        <end position="18"/>
    </location>
</feature>
<dbReference type="CDD" id="cd13403">
    <property type="entry name" value="MLTF-like"/>
    <property type="match status" value="1"/>
</dbReference>
<comment type="subcellular location">
    <subcellularLocation>
        <location evidence="1">Cell outer membrane</location>
        <topology evidence="1">Peripheral membrane protein</topology>
    </subcellularLocation>
</comment>
<gene>
    <name evidence="12" type="primary">mltF</name>
    <name evidence="12" type="ORF">ACFFJP_11755</name>
</gene>
<evidence type="ECO:0000256" key="5">
    <source>
        <dbReference type="ARBA" id="ARBA00023136"/>
    </source>
</evidence>
<keyword evidence="8" id="KW-0961">Cell wall biogenesis/degradation</keyword>
<evidence type="ECO:0000256" key="1">
    <source>
        <dbReference type="ARBA" id="ARBA00004339"/>
    </source>
</evidence>
<feature type="compositionally biased region" description="Basic and acidic residues" evidence="9">
    <location>
        <begin position="479"/>
        <end position="493"/>
    </location>
</feature>
<dbReference type="InterPro" id="IPR023703">
    <property type="entry name" value="MltF"/>
</dbReference>